<dbReference type="Proteomes" id="UP000005753">
    <property type="component" value="Chromosome"/>
</dbReference>
<name>I5AT66_EUBC6</name>
<keyword evidence="7" id="KW-1185">Reference proteome</keyword>
<reference evidence="6 7" key="2">
    <citation type="submission" date="2012-02" db="EMBL/GenBank/DDBJ databases">
        <title>Improved High-Quality Draft sequence of Eubacterium cellulosolvens 6.</title>
        <authorList>
            <consortium name="US DOE Joint Genome Institute"/>
            <person name="Lucas S."/>
            <person name="Han J."/>
            <person name="Lapidus A."/>
            <person name="Cheng J.-F."/>
            <person name="Goodwin L."/>
            <person name="Pitluck S."/>
            <person name="Peters L."/>
            <person name="Mikhailova N."/>
            <person name="Gu W."/>
            <person name="Detter J.C."/>
            <person name="Han C."/>
            <person name="Tapia R."/>
            <person name="Land M."/>
            <person name="Hauser L."/>
            <person name="Kyrpides N."/>
            <person name="Ivanova N."/>
            <person name="Pagani I."/>
            <person name="Johnson E."/>
            <person name="Mukhopadhyay B."/>
            <person name="Anderson I."/>
            <person name="Woyke T."/>
        </authorList>
    </citation>
    <scope>NUCLEOTIDE SEQUENCE [LARGE SCALE GENOMIC DNA]</scope>
    <source>
        <strain evidence="6 7">6</strain>
    </source>
</reference>
<dbReference type="AlphaFoldDB" id="I5AT66"/>
<organism evidence="6 7">
    <name type="scientific">Eubacterium cellulosolvens (strain ATCC 43171 / JCM 9499 / 6)</name>
    <name type="common">Cillobacterium cellulosolvens</name>
    <dbReference type="NCBI Taxonomy" id="633697"/>
    <lineage>
        <taxon>Bacteria</taxon>
        <taxon>Bacillati</taxon>
        <taxon>Bacillota</taxon>
        <taxon>Clostridia</taxon>
        <taxon>Eubacteriales</taxon>
        <taxon>Eubacteriaceae</taxon>
        <taxon>Eubacterium</taxon>
    </lineage>
</organism>
<evidence type="ECO:0000256" key="3">
    <source>
        <dbReference type="ARBA" id="ARBA00023002"/>
    </source>
</evidence>
<evidence type="ECO:0000256" key="5">
    <source>
        <dbReference type="RuleBase" id="RU000499"/>
    </source>
</evidence>
<dbReference type="InterPro" id="IPR000889">
    <property type="entry name" value="Glutathione_peroxidase"/>
</dbReference>
<keyword evidence="3 5" id="KW-0560">Oxidoreductase</keyword>
<dbReference type="GO" id="GO:0004601">
    <property type="term" value="F:peroxidase activity"/>
    <property type="evidence" value="ECO:0007669"/>
    <property type="project" value="UniProtKB-KW"/>
</dbReference>
<dbReference type="PANTHER" id="PTHR11592:SF78">
    <property type="entry name" value="GLUTATHIONE PEROXIDASE"/>
    <property type="match status" value="1"/>
</dbReference>
<dbReference type="CDD" id="cd00340">
    <property type="entry name" value="GSH_Peroxidase"/>
    <property type="match status" value="1"/>
</dbReference>
<reference evidence="6 7" key="1">
    <citation type="submission" date="2010-08" db="EMBL/GenBank/DDBJ databases">
        <authorList>
            <consortium name="US DOE Joint Genome Institute (JGI-PGF)"/>
            <person name="Lucas S."/>
            <person name="Copeland A."/>
            <person name="Lapidus A."/>
            <person name="Cheng J.-F."/>
            <person name="Bruce D."/>
            <person name="Goodwin L."/>
            <person name="Pitluck S."/>
            <person name="Land M.L."/>
            <person name="Hauser L."/>
            <person name="Chang Y.-J."/>
            <person name="Anderson I.J."/>
            <person name="Johnson E."/>
            <person name="Mulhopadhyay B."/>
            <person name="Kyrpides N."/>
            <person name="Woyke T.J."/>
        </authorList>
    </citation>
    <scope>NUCLEOTIDE SEQUENCE [LARGE SCALE GENOMIC DNA]</scope>
    <source>
        <strain evidence="6 7">6</strain>
    </source>
</reference>
<protein>
    <recommendedName>
        <fullName evidence="5">Glutathione peroxidase</fullName>
    </recommendedName>
</protein>
<evidence type="ECO:0000256" key="2">
    <source>
        <dbReference type="ARBA" id="ARBA00022559"/>
    </source>
</evidence>
<comment type="similarity">
    <text evidence="1 5">Belongs to the glutathione peroxidase family.</text>
</comment>
<dbReference type="PIRSF" id="PIRSF000303">
    <property type="entry name" value="Glutathion_perox"/>
    <property type="match status" value="1"/>
</dbReference>
<keyword evidence="2 5" id="KW-0575">Peroxidase</keyword>
<proteinExistence type="inferred from homology"/>
<accession>I5AT66</accession>
<evidence type="ECO:0000313" key="7">
    <source>
        <dbReference type="Proteomes" id="UP000005753"/>
    </source>
</evidence>
<dbReference type="InterPro" id="IPR036249">
    <property type="entry name" value="Thioredoxin-like_sf"/>
</dbReference>
<dbReference type="FunFam" id="3.40.30.10:FF:000010">
    <property type="entry name" value="Glutathione peroxidase"/>
    <property type="match status" value="1"/>
</dbReference>
<dbReference type="PROSITE" id="PS51355">
    <property type="entry name" value="GLUTATHIONE_PEROXID_3"/>
    <property type="match status" value="1"/>
</dbReference>
<dbReference type="PROSITE" id="PS00460">
    <property type="entry name" value="GLUTATHIONE_PEROXID_1"/>
    <property type="match status" value="1"/>
</dbReference>
<gene>
    <name evidence="6" type="ORF">EubceDRAFT1_1172</name>
</gene>
<sequence length="181" mass="20683">MADFYDYSVLAPDGEEISMKKYEGKVVIIVNTATGCGFTPQYKDLETMYEKYHDKGLEIVDVPCNQFAGQTPGTDEEIHEFCTLKYNTQFPQMKKADVNGENQLPLYEYLKSQQGFKGFGKGPKALMMNAMLKKIDSNFQQTPDIKWNFTKFVVDRSGKVVARFEPTQKMDEIDKLVAELL</sequence>
<dbReference type="HOGENOM" id="CLU_029507_2_2_9"/>
<dbReference type="PANTHER" id="PTHR11592">
    <property type="entry name" value="GLUTATHIONE PEROXIDASE"/>
    <property type="match status" value="1"/>
</dbReference>
<dbReference type="InterPro" id="IPR029759">
    <property type="entry name" value="GPX_AS"/>
</dbReference>
<dbReference type="PRINTS" id="PR01011">
    <property type="entry name" value="GLUTPROXDASE"/>
</dbReference>
<dbReference type="STRING" id="633697.EubceDRAFT1_1172"/>
<feature type="active site" evidence="4">
    <location>
        <position position="36"/>
    </location>
</feature>
<dbReference type="GO" id="GO:0034599">
    <property type="term" value="P:cellular response to oxidative stress"/>
    <property type="evidence" value="ECO:0007669"/>
    <property type="project" value="TreeGrafter"/>
</dbReference>
<evidence type="ECO:0000256" key="1">
    <source>
        <dbReference type="ARBA" id="ARBA00006926"/>
    </source>
</evidence>
<dbReference type="Pfam" id="PF00255">
    <property type="entry name" value="GSHPx"/>
    <property type="match status" value="1"/>
</dbReference>
<dbReference type="SUPFAM" id="SSF52833">
    <property type="entry name" value="Thioredoxin-like"/>
    <property type="match status" value="1"/>
</dbReference>
<evidence type="ECO:0000313" key="6">
    <source>
        <dbReference type="EMBL" id="EIM56989.1"/>
    </source>
</evidence>
<dbReference type="OrthoDB" id="9809733at2"/>
<evidence type="ECO:0000256" key="4">
    <source>
        <dbReference type="PIRSR" id="PIRSR000303-1"/>
    </source>
</evidence>
<dbReference type="Gene3D" id="3.40.30.10">
    <property type="entry name" value="Glutaredoxin"/>
    <property type="match status" value="1"/>
</dbReference>
<dbReference type="eggNOG" id="COG0386">
    <property type="taxonomic scope" value="Bacteria"/>
</dbReference>
<dbReference type="EMBL" id="CM001487">
    <property type="protein sequence ID" value="EIM56989.1"/>
    <property type="molecule type" value="Genomic_DNA"/>
</dbReference>